<gene>
    <name evidence="1" type="ORF">LEMA_P033530.1</name>
</gene>
<keyword evidence="2" id="KW-1185">Reference proteome</keyword>
<reference evidence="2" key="1">
    <citation type="journal article" date="2011" name="Nat. Commun.">
        <title>Effector diversification within compartments of the Leptosphaeria maculans genome affected by Repeat-Induced Point mutations.</title>
        <authorList>
            <person name="Rouxel T."/>
            <person name="Grandaubert J."/>
            <person name="Hane J.K."/>
            <person name="Hoede C."/>
            <person name="van de Wouw A.P."/>
            <person name="Couloux A."/>
            <person name="Dominguez V."/>
            <person name="Anthouard V."/>
            <person name="Bally P."/>
            <person name="Bourras S."/>
            <person name="Cozijnsen A.J."/>
            <person name="Ciuffetti L.M."/>
            <person name="Degrave A."/>
            <person name="Dilmaghani A."/>
            <person name="Duret L."/>
            <person name="Fudal I."/>
            <person name="Goodwin S.B."/>
            <person name="Gout L."/>
            <person name="Glaser N."/>
            <person name="Linglin J."/>
            <person name="Kema G.H.J."/>
            <person name="Lapalu N."/>
            <person name="Lawrence C.B."/>
            <person name="May K."/>
            <person name="Meyer M."/>
            <person name="Ollivier B."/>
            <person name="Poulain J."/>
            <person name="Schoch C.L."/>
            <person name="Simon A."/>
            <person name="Spatafora J.W."/>
            <person name="Stachowiak A."/>
            <person name="Turgeon B.G."/>
            <person name="Tyler B.M."/>
            <person name="Vincent D."/>
            <person name="Weissenbach J."/>
            <person name="Amselem J."/>
            <person name="Quesneville H."/>
            <person name="Oliver R.P."/>
            <person name="Wincker P."/>
            <person name="Balesdent M.-H."/>
            <person name="Howlett B.J."/>
        </authorList>
    </citation>
    <scope>NUCLEOTIDE SEQUENCE [LARGE SCALE GENOMIC DNA]</scope>
    <source>
        <strain evidence="2">JN3 / isolate v23.1.3 / race Av1-4-5-6-7-8</strain>
    </source>
</reference>
<sequence>MAIAFAKAKFYRPAGPVSIRSRPREAPWSPHVEHYHMQDITICRILPYAGYYHMQDITICRIWPQAGYHSTTCRTLIRTMLWHLDYRQLKQPCKGAGIEIGPKKASQWYRIRVLPSWANLHQNPLIYNNPNGISFSSSISAILVTFLEQSEWNSGRLPVSYRTVGMISAMEVLSV</sequence>
<dbReference type="InParanoid" id="E4ZR14"/>
<evidence type="ECO:0000313" key="1">
    <source>
        <dbReference type="EMBL" id="CBX93679.1"/>
    </source>
</evidence>
<accession>E4ZR14</accession>
<dbReference type="VEuPathDB" id="FungiDB:LEMA_P033530.1"/>
<evidence type="ECO:0000313" key="2">
    <source>
        <dbReference type="Proteomes" id="UP000002668"/>
    </source>
</evidence>
<name>E4ZR14_LEPMJ</name>
<dbReference type="HOGENOM" id="CLU_1532856_0_0_1"/>
<dbReference type="AlphaFoldDB" id="E4ZR14"/>
<dbReference type="EMBL" id="FP929116">
    <property type="protein sequence ID" value="CBX93679.1"/>
    <property type="molecule type" value="Genomic_DNA"/>
</dbReference>
<organism evidence="2">
    <name type="scientific">Leptosphaeria maculans (strain JN3 / isolate v23.1.3 / race Av1-4-5-6-7-8)</name>
    <name type="common">Blackleg fungus</name>
    <name type="synonym">Phoma lingam</name>
    <dbReference type="NCBI Taxonomy" id="985895"/>
    <lineage>
        <taxon>Eukaryota</taxon>
        <taxon>Fungi</taxon>
        <taxon>Dikarya</taxon>
        <taxon>Ascomycota</taxon>
        <taxon>Pezizomycotina</taxon>
        <taxon>Dothideomycetes</taxon>
        <taxon>Pleosporomycetidae</taxon>
        <taxon>Pleosporales</taxon>
        <taxon>Pleosporineae</taxon>
        <taxon>Leptosphaeriaceae</taxon>
        <taxon>Plenodomus</taxon>
        <taxon>Plenodomus lingam/Leptosphaeria maculans species complex</taxon>
    </lineage>
</organism>
<proteinExistence type="predicted"/>
<protein>
    <submittedName>
        <fullName evidence="1">Predicted protein</fullName>
    </submittedName>
</protein>
<dbReference type="Proteomes" id="UP000002668">
    <property type="component" value="Genome"/>
</dbReference>